<protein>
    <submittedName>
        <fullName evidence="1">Uncharacterized protein</fullName>
    </submittedName>
</protein>
<evidence type="ECO:0000313" key="1">
    <source>
        <dbReference type="EMBL" id="WNL17682.1"/>
    </source>
</evidence>
<dbReference type="EMBL" id="CP134846">
    <property type="protein sequence ID" value="WNL17682.1"/>
    <property type="molecule type" value="Genomic_DNA"/>
</dbReference>
<gene>
    <name evidence="1" type="ORF">RJG54_04685</name>
</gene>
<accession>A0AA96CXM1</accession>
<name>A0AA96CXM1_9BACT</name>
<organism evidence="1">
    <name type="scientific">Arcobacter sp. AZ-2023</name>
    <dbReference type="NCBI Taxonomy" id="3074453"/>
    <lineage>
        <taxon>Bacteria</taxon>
        <taxon>Pseudomonadati</taxon>
        <taxon>Campylobacterota</taxon>
        <taxon>Epsilonproteobacteria</taxon>
        <taxon>Campylobacterales</taxon>
        <taxon>Arcobacteraceae</taxon>
        <taxon>Arcobacter</taxon>
    </lineage>
</organism>
<proteinExistence type="predicted"/>
<sequence>MQEIIVSKEELIELFEKEKIIDTGKGWYMEDSFIDIIALHEIEPKFLQDLANAKLYKIIKRMVNKLPSFLS</sequence>
<reference evidence="1" key="1">
    <citation type="submission" date="2023-09" db="EMBL/GenBank/DDBJ databases">
        <title>Arcobacter tbilisiensis sp. nov. isolated from chicken meat in Tbilisi, Georgia.</title>
        <authorList>
            <person name="Matthias R."/>
            <person name="Zautner A.E."/>
        </authorList>
    </citation>
    <scope>NUCLEOTIDE SEQUENCE</scope>
    <source>
        <strain evidence="1">LEO 107</strain>
    </source>
</reference>
<dbReference type="AlphaFoldDB" id="A0AA96CXM1"/>